<organism evidence="3 4">
    <name type="scientific">Candidatus Fimimonas gallinarum</name>
    <dbReference type="NCBI Taxonomy" id="2840821"/>
    <lineage>
        <taxon>Bacteria</taxon>
        <taxon>Pseudomonadati</taxon>
        <taxon>Myxococcota</taxon>
        <taxon>Myxococcia</taxon>
        <taxon>Myxococcales</taxon>
        <taxon>Cystobacterineae</taxon>
        <taxon>Myxococcaceae</taxon>
        <taxon>Myxococcaceae incertae sedis</taxon>
        <taxon>Candidatus Fimimonas</taxon>
    </lineage>
</organism>
<evidence type="ECO:0000259" key="1">
    <source>
        <dbReference type="Pfam" id="PF14620"/>
    </source>
</evidence>
<dbReference type="AlphaFoldDB" id="A0A9D1E348"/>
<feature type="domain" description="Sporulation protein YpeB N-terminal" evidence="2">
    <location>
        <begin position="48"/>
        <end position="170"/>
    </location>
</feature>
<evidence type="ECO:0000313" key="4">
    <source>
        <dbReference type="Proteomes" id="UP000824200"/>
    </source>
</evidence>
<sequence length="445" mass="50021">MVKQSSIKTFWITFFALLALVAIATAVFLGLDGTAKMQNMRMSVVTDENYYKISQENTYKRALYSACDSLKNLDAVLGKAAISHDKATQAQLLTFAVLHANEVNQDLSNLPIADSDNFSACQKFVNQTQDYAQYLLKRVASGKDLSEKERRALSNLDDVATRLYDVMQKYAESDSAMFITNGNGLHNSGALSDTFGELKENTFQYEKLIYDGPYSDSVQQKCYKCGKVITAEKGSEIVSKLFGKNEFAQKIENKGVWYSYKLSNGRVLLTCDGKVAEYETYRNDTPSDTLSQEQCIASAEEFCRKLGYDVEGVWVSRTQEQTTYVNCATVKEGVIVYPDLVKVAVDSYTGEVVGCEAKAYLINHRDWDVSMGKMDEKQAQSLVDSSLKVTHVAKALVEKNGEYFACYQFQCEKDSRQYFVYIDSRTGNEVEIFKVIENTEGYTVM</sequence>
<dbReference type="Pfam" id="PF20769">
    <property type="entry name" value="YPEB_N"/>
    <property type="match status" value="1"/>
</dbReference>
<dbReference type="InterPro" id="IPR014239">
    <property type="entry name" value="YpeB_PepSY1-2"/>
</dbReference>
<comment type="caution">
    <text evidence="3">The sequence shown here is derived from an EMBL/GenBank/DDBJ whole genome shotgun (WGS) entry which is preliminary data.</text>
</comment>
<evidence type="ECO:0000313" key="3">
    <source>
        <dbReference type="EMBL" id="HIR65370.1"/>
    </source>
</evidence>
<dbReference type="GO" id="GO:0009847">
    <property type="term" value="P:spore germination"/>
    <property type="evidence" value="ECO:0007669"/>
    <property type="project" value="InterPro"/>
</dbReference>
<protein>
    <submittedName>
        <fullName evidence="3">Germination protein YpeB</fullName>
    </submittedName>
</protein>
<reference evidence="3" key="1">
    <citation type="submission" date="2020-10" db="EMBL/GenBank/DDBJ databases">
        <authorList>
            <person name="Gilroy R."/>
        </authorList>
    </citation>
    <scope>NUCLEOTIDE SEQUENCE</scope>
    <source>
        <strain evidence="3">CHK121-14286</strain>
    </source>
</reference>
<dbReference type="InterPro" id="IPR048402">
    <property type="entry name" value="YpeB_N"/>
</dbReference>
<accession>A0A9D1E348</accession>
<dbReference type="EMBL" id="DVHL01000006">
    <property type="protein sequence ID" value="HIR65370.1"/>
    <property type="molecule type" value="Genomic_DNA"/>
</dbReference>
<evidence type="ECO:0000259" key="2">
    <source>
        <dbReference type="Pfam" id="PF20769"/>
    </source>
</evidence>
<gene>
    <name evidence="3" type="ORF">IAC95_00545</name>
</gene>
<proteinExistence type="predicted"/>
<dbReference type="Proteomes" id="UP000824200">
    <property type="component" value="Unassembled WGS sequence"/>
</dbReference>
<name>A0A9D1E348_9BACT</name>
<dbReference type="Pfam" id="PF14620">
    <property type="entry name" value="YPEB_PepSY1-2"/>
    <property type="match status" value="1"/>
</dbReference>
<reference evidence="3" key="2">
    <citation type="journal article" date="2021" name="PeerJ">
        <title>Extensive microbial diversity within the chicken gut microbiome revealed by metagenomics and culture.</title>
        <authorList>
            <person name="Gilroy R."/>
            <person name="Ravi A."/>
            <person name="Getino M."/>
            <person name="Pursley I."/>
            <person name="Horton D.L."/>
            <person name="Alikhan N.F."/>
            <person name="Baker D."/>
            <person name="Gharbi K."/>
            <person name="Hall N."/>
            <person name="Watson M."/>
            <person name="Adriaenssens E.M."/>
            <person name="Foster-Nyarko E."/>
            <person name="Jarju S."/>
            <person name="Secka A."/>
            <person name="Antonio M."/>
            <person name="Oren A."/>
            <person name="Chaudhuri R.R."/>
            <person name="La Ragione R."/>
            <person name="Hildebrand F."/>
            <person name="Pallen M.J."/>
        </authorList>
    </citation>
    <scope>NUCLEOTIDE SEQUENCE</scope>
    <source>
        <strain evidence="3">CHK121-14286</strain>
    </source>
</reference>
<feature type="domain" description="Sporulation protein YpeB PepSY1 and PepSY2" evidence="1">
    <location>
        <begin position="286"/>
        <end position="366"/>
    </location>
</feature>